<evidence type="ECO:0000313" key="13">
    <source>
        <dbReference type="EMBL" id="GMF19247.1"/>
    </source>
</evidence>
<dbReference type="GO" id="GO:0005789">
    <property type="term" value="C:endoplasmic reticulum membrane"/>
    <property type="evidence" value="ECO:0007669"/>
    <property type="project" value="UniProtKB-SubCell"/>
</dbReference>
<keyword evidence="5 12" id="KW-0812">Transmembrane</keyword>
<evidence type="ECO:0000256" key="2">
    <source>
        <dbReference type="ARBA" id="ARBA00005420"/>
    </source>
</evidence>
<evidence type="ECO:0000256" key="11">
    <source>
        <dbReference type="SAM" id="MobiDB-lite"/>
    </source>
</evidence>
<feature type="transmembrane region" description="Helical" evidence="12">
    <location>
        <begin position="385"/>
        <end position="410"/>
    </location>
</feature>
<dbReference type="OrthoDB" id="264532at2759"/>
<name>A0A9W6TSM0_9STRA</name>
<feature type="transmembrane region" description="Helical" evidence="12">
    <location>
        <begin position="582"/>
        <end position="600"/>
    </location>
</feature>
<evidence type="ECO:0000313" key="14">
    <source>
        <dbReference type="Proteomes" id="UP001165083"/>
    </source>
</evidence>
<dbReference type="EMBL" id="BSXW01000337">
    <property type="protein sequence ID" value="GMF19247.1"/>
    <property type="molecule type" value="Genomic_DNA"/>
</dbReference>
<protein>
    <submittedName>
        <fullName evidence="13">Unnamed protein product</fullName>
    </submittedName>
</protein>
<feature type="transmembrane region" description="Helical" evidence="12">
    <location>
        <begin position="554"/>
        <end position="576"/>
    </location>
</feature>
<evidence type="ECO:0000256" key="10">
    <source>
        <dbReference type="ARBA" id="ARBA00023315"/>
    </source>
</evidence>
<accession>A0A9W6TSM0</accession>
<keyword evidence="14" id="KW-1185">Reference proteome</keyword>
<comment type="caution">
    <text evidence="13">The sequence shown here is derived from an EMBL/GenBank/DDBJ whole genome shotgun (WGS) entry which is preliminary data.</text>
</comment>
<keyword evidence="7 12" id="KW-1133">Transmembrane helix</keyword>
<keyword evidence="4" id="KW-0808">Transferase</keyword>
<feature type="transmembrane region" description="Helical" evidence="12">
    <location>
        <begin position="235"/>
        <end position="254"/>
    </location>
</feature>
<dbReference type="CDD" id="cd07987">
    <property type="entry name" value="LPLAT_MGAT-like"/>
    <property type="match status" value="1"/>
</dbReference>
<feature type="transmembrane region" description="Helical" evidence="12">
    <location>
        <begin position="275"/>
        <end position="294"/>
    </location>
</feature>
<feature type="region of interest" description="Disordered" evidence="11">
    <location>
        <begin position="1"/>
        <end position="56"/>
    </location>
</feature>
<dbReference type="AlphaFoldDB" id="A0A9W6TSM0"/>
<keyword evidence="9 12" id="KW-0472">Membrane</keyword>
<evidence type="ECO:0000256" key="4">
    <source>
        <dbReference type="ARBA" id="ARBA00022679"/>
    </source>
</evidence>
<evidence type="ECO:0000256" key="9">
    <source>
        <dbReference type="ARBA" id="ARBA00023136"/>
    </source>
</evidence>
<comment type="subcellular location">
    <subcellularLocation>
        <location evidence="1">Endoplasmic reticulum membrane</location>
        <topology evidence="1">Multi-pass membrane protein</topology>
    </subcellularLocation>
</comment>
<organism evidence="13 14">
    <name type="scientific">Phytophthora lilii</name>
    <dbReference type="NCBI Taxonomy" id="2077276"/>
    <lineage>
        <taxon>Eukaryota</taxon>
        <taxon>Sar</taxon>
        <taxon>Stramenopiles</taxon>
        <taxon>Oomycota</taxon>
        <taxon>Peronosporomycetes</taxon>
        <taxon>Peronosporales</taxon>
        <taxon>Peronosporaceae</taxon>
        <taxon>Phytophthora</taxon>
    </lineage>
</organism>
<comment type="similarity">
    <text evidence="2">Belongs to the diacylglycerol acyltransferase family.</text>
</comment>
<evidence type="ECO:0000256" key="1">
    <source>
        <dbReference type="ARBA" id="ARBA00004477"/>
    </source>
</evidence>
<feature type="transmembrane region" description="Helical" evidence="12">
    <location>
        <begin position="513"/>
        <end position="533"/>
    </location>
</feature>
<reference evidence="13" key="1">
    <citation type="submission" date="2023-04" db="EMBL/GenBank/DDBJ databases">
        <title>Phytophthora lilii NBRC 32176.</title>
        <authorList>
            <person name="Ichikawa N."/>
            <person name="Sato H."/>
            <person name="Tonouchi N."/>
        </authorList>
    </citation>
    <scope>NUCLEOTIDE SEQUENCE</scope>
    <source>
        <strain evidence="13">NBRC 32176</strain>
    </source>
</reference>
<dbReference type="GO" id="GO:0008374">
    <property type="term" value="F:O-acyltransferase activity"/>
    <property type="evidence" value="ECO:0007669"/>
    <property type="project" value="InterPro"/>
</dbReference>
<dbReference type="Pfam" id="PF03982">
    <property type="entry name" value="DAGAT"/>
    <property type="match status" value="1"/>
</dbReference>
<gene>
    <name evidence="13" type="ORF">Plil01_000732900</name>
</gene>
<evidence type="ECO:0000256" key="3">
    <source>
        <dbReference type="ARBA" id="ARBA00022516"/>
    </source>
</evidence>
<feature type="transmembrane region" description="Helical" evidence="12">
    <location>
        <begin position="478"/>
        <end position="501"/>
    </location>
</feature>
<keyword evidence="10" id="KW-0012">Acyltransferase</keyword>
<dbReference type="PANTHER" id="PTHR12317:SF34">
    <property type="entry name" value="ACYLTRANSFERASE"/>
    <property type="match status" value="1"/>
</dbReference>
<dbReference type="GO" id="GO:0006629">
    <property type="term" value="P:lipid metabolic process"/>
    <property type="evidence" value="ECO:0007669"/>
    <property type="project" value="UniProtKB-KW"/>
</dbReference>
<evidence type="ECO:0000256" key="5">
    <source>
        <dbReference type="ARBA" id="ARBA00022692"/>
    </source>
</evidence>
<dbReference type="InterPro" id="IPR007130">
    <property type="entry name" value="DAGAT"/>
</dbReference>
<evidence type="ECO:0000256" key="6">
    <source>
        <dbReference type="ARBA" id="ARBA00022824"/>
    </source>
</evidence>
<dbReference type="PANTHER" id="PTHR12317">
    <property type="entry name" value="DIACYLGLYCEROL O-ACYLTRANSFERASE"/>
    <property type="match status" value="1"/>
</dbReference>
<evidence type="ECO:0000256" key="12">
    <source>
        <dbReference type="SAM" id="Phobius"/>
    </source>
</evidence>
<keyword evidence="6" id="KW-0256">Endoplasmic reticulum</keyword>
<feature type="transmembrane region" description="Helical" evidence="12">
    <location>
        <begin position="127"/>
        <end position="149"/>
    </location>
</feature>
<keyword evidence="8" id="KW-0443">Lipid metabolism</keyword>
<feature type="transmembrane region" description="Helical" evidence="12">
    <location>
        <begin position="195"/>
        <end position="215"/>
    </location>
</feature>
<feature type="transmembrane region" description="Helical" evidence="12">
    <location>
        <begin position="86"/>
        <end position="107"/>
    </location>
</feature>
<dbReference type="Proteomes" id="UP001165083">
    <property type="component" value="Unassembled WGS sequence"/>
</dbReference>
<feature type="transmembrane region" description="Helical" evidence="12">
    <location>
        <begin position="352"/>
        <end position="373"/>
    </location>
</feature>
<evidence type="ECO:0000256" key="7">
    <source>
        <dbReference type="ARBA" id="ARBA00022989"/>
    </source>
</evidence>
<keyword evidence="3" id="KW-0444">Lipid biosynthesis</keyword>
<sequence length="862" mass="96498">MPRALQSALAKPLRENHRTSTHGISPSVPKLSARAQVPHDTTVDDMETPQLKQRKPKALSRLIVEPEEEDEAFSTVPVEQMSARGVFLLSMAVTSFAAFTLFAVAELTHHHPRFLLADVLQGETHFAAQWALLLAVPATSAAAWFPISISHAPRGVLRITSSVPPPSPDSPALSLPPTSSLLTKLARRYRRNHMFAIYQSVGWTLYGLFVALQLVCFGSDSVRDLPFCRPGSRSVQAVAAFIAEVLIISSVLTLEKRRDRNRQRRKDRFVVQLNNFNNMLLLVGATLLALASEYTRMFPHPSGSSVGYPMATGLGSLALFVTALFNTYGLGGVLSTKDGWNFYQPFMGGARFVLFQIVSWTCFGAGAALQVLYLLSLVVVELELFVGAMAVAGSLFVVAEIGMMMSLLVFRKSTQSPRRSGSGVHVKTAGDECVSEAKSTEGEVVPAEKSDETTVASPVQAYLFGFHERLRDFADECLAVLVIGGLANIQFIPNALMFVYFALTTNLSPTGVAFYGMMATVMEFFMVISRSIATHLYLKDSHNGLRKDVNRYHVKYVLPQIVTGCLPAVVTYRHYINDKEEAFVPVLLLTMFVYVYEFTYRGNPQQTGCRERASWVTGRSFLVDTVKRYFQGTIIRMAPLDPEKQYVLSFHPHGIMPISVMWLQFTAQWRKLFPNFYAHILTASILHQIPLARDVLHFYGSREVTRQAFAYTLQQKESVLLVPGGQAEMLEQQSAKNEVRVYTHHKGFIRLAIEHGVPLVPVLSFKEGEMMDNVQAPMLQRWFVKKLAFPFPYFPYGRALLPIPRRISIPIVVGEPMDVPHIEKPTQKDIDKVHARYFAVLQEMFEKYKDEVGCGDYKLVFI</sequence>
<evidence type="ECO:0000256" key="8">
    <source>
        <dbReference type="ARBA" id="ARBA00023098"/>
    </source>
</evidence>
<feature type="transmembrane region" description="Helical" evidence="12">
    <location>
        <begin position="306"/>
        <end position="331"/>
    </location>
</feature>
<proteinExistence type="inferred from homology"/>